<sequence>MYMRPLWVKLIGENKPLSADNTYELSCEVVGSRPVPTITWWKGSVQMKNTRETVRLIESIVSLLRDNGLGAFRFLRIRTIPSLDWLLSDHSDINSAQLHIPN</sequence>
<evidence type="ECO:0000259" key="1">
    <source>
        <dbReference type="PROSITE" id="PS50835"/>
    </source>
</evidence>
<proteinExistence type="predicted"/>
<dbReference type="PROSITE" id="PS50835">
    <property type="entry name" value="IG_LIKE"/>
    <property type="match status" value="1"/>
</dbReference>
<protein>
    <recommendedName>
        <fullName evidence="1">Ig-like domain-containing protein</fullName>
    </recommendedName>
</protein>
<organism evidence="2 3">
    <name type="scientific">Henosepilachna vigintioctopunctata</name>
    <dbReference type="NCBI Taxonomy" id="420089"/>
    <lineage>
        <taxon>Eukaryota</taxon>
        <taxon>Metazoa</taxon>
        <taxon>Ecdysozoa</taxon>
        <taxon>Arthropoda</taxon>
        <taxon>Hexapoda</taxon>
        <taxon>Insecta</taxon>
        <taxon>Pterygota</taxon>
        <taxon>Neoptera</taxon>
        <taxon>Endopterygota</taxon>
        <taxon>Coleoptera</taxon>
        <taxon>Polyphaga</taxon>
        <taxon>Cucujiformia</taxon>
        <taxon>Coccinelloidea</taxon>
        <taxon>Coccinellidae</taxon>
        <taxon>Epilachninae</taxon>
        <taxon>Epilachnini</taxon>
        <taxon>Henosepilachna</taxon>
    </lineage>
</organism>
<accession>A0AAW1U032</accession>
<dbReference type="SUPFAM" id="SSF48726">
    <property type="entry name" value="Immunoglobulin"/>
    <property type="match status" value="1"/>
</dbReference>
<dbReference type="PANTHER" id="PTHR23278">
    <property type="entry name" value="SIDESTEP PROTEIN"/>
    <property type="match status" value="1"/>
</dbReference>
<dbReference type="AlphaFoldDB" id="A0AAW1U032"/>
<dbReference type="Gene3D" id="2.60.40.10">
    <property type="entry name" value="Immunoglobulins"/>
    <property type="match status" value="1"/>
</dbReference>
<dbReference type="EMBL" id="JARQZJ010000031">
    <property type="protein sequence ID" value="KAK9874038.1"/>
    <property type="molecule type" value="Genomic_DNA"/>
</dbReference>
<dbReference type="Proteomes" id="UP001431783">
    <property type="component" value="Unassembled WGS sequence"/>
</dbReference>
<evidence type="ECO:0000313" key="3">
    <source>
        <dbReference type="Proteomes" id="UP001431783"/>
    </source>
</evidence>
<feature type="domain" description="Ig-like" evidence="1">
    <location>
        <begin position="5"/>
        <end position="102"/>
    </location>
</feature>
<comment type="caution">
    <text evidence="2">The sequence shown here is derived from an EMBL/GenBank/DDBJ whole genome shotgun (WGS) entry which is preliminary data.</text>
</comment>
<gene>
    <name evidence="2" type="ORF">WA026_002391</name>
</gene>
<evidence type="ECO:0000313" key="2">
    <source>
        <dbReference type="EMBL" id="KAK9874038.1"/>
    </source>
</evidence>
<dbReference type="InterPro" id="IPR007110">
    <property type="entry name" value="Ig-like_dom"/>
</dbReference>
<reference evidence="2 3" key="1">
    <citation type="submission" date="2023-03" db="EMBL/GenBank/DDBJ databases">
        <title>Genome insight into feeding habits of ladybird beetles.</title>
        <authorList>
            <person name="Li H.-S."/>
            <person name="Huang Y.-H."/>
            <person name="Pang H."/>
        </authorList>
    </citation>
    <scope>NUCLEOTIDE SEQUENCE [LARGE SCALE GENOMIC DNA]</scope>
    <source>
        <strain evidence="2">SYSU_2023b</strain>
        <tissue evidence="2">Whole body</tissue>
    </source>
</reference>
<keyword evidence="3" id="KW-1185">Reference proteome</keyword>
<name>A0AAW1U032_9CUCU</name>
<dbReference type="InterPro" id="IPR036179">
    <property type="entry name" value="Ig-like_dom_sf"/>
</dbReference>
<dbReference type="PANTHER" id="PTHR23278:SF30">
    <property type="entry name" value="SIDESTEP VIII, ISOFORM B"/>
    <property type="match status" value="1"/>
</dbReference>
<dbReference type="InterPro" id="IPR013783">
    <property type="entry name" value="Ig-like_fold"/>
</dbReference>